<keyword evidence="3" id="KW-0378">Hydrolase</keyword>
<dbReference type="SMART" id="SM00228">
    <property type="entry name" value="PDZ"/>
    <property type="match status" value="1"/>
</dbReference>
<comment type="similarity">
    <text evidence="1">Belongs to the peptidase S1C family.</text>
</comment>
<evidence type="ECO:0000256" key="4">
    <source>
        <dbReference type="ARBA" id="ARBA00022825"/>
    </source>
</evidence>
<dbReference type="PANTHER" id="PTHR22939:SF101">
    <property type="entry name" value="PERIPLASMIC PH-DEPENDENT SERINE ENDOPROTEASE DEGQ"/>
    <property type="match status" value="1"/>
</dbReference>
<dbReference type="KEGG" id="pxi:J5O05_07600"/>
<dbReference type="Pfam" id="PF13365">
    <property type="entry name" value="Trypsin_2"/>
    <property type="match status" value="1"/>
</dbReference>
<accession>A0A975HM63</accession>
<dbReference type="Gene3D" id="2.30.42.10">
    <property type="match status" value="1"/>
</dbReference>
<keyword evidence="5" id="KW-1133">Transmembrane helix</keyword>
<dbReference type="EMBL" id="CP072133">
    <property type="protein sequence ID" value="QTH72642.1"/>
    <property type="molecule type" value="Genomic_DNA"/>
</dbReference>
<evidence type="ECO:0000256" key="2">
    <source>
        <dbReference type="ARBA" id="ARBA00022670"/>
    </source>
</evidence>
<dbReference type="InterPro" id="IPR009003">
    <property type="entry name" value="Peptidase_S1_PA"/>
</dbReference>
<protein>
    <submittedName>
        <fullName evidence="7">Trypsin-like peptidase domain-containing protein</fullName>
    </submittedName>
</protein>
<dbReference type="InterPro" id="IPR001478">
    <property type="entry name" value="PDZ"/>
</dbReference>
<dbReference type="Pfam" id="PF13180">
    <property type="entry name" value="PDZ_2"/>
    <property type="match status" value="1"/>
</dbReference>
<dbReference type="GO" id="GO:0042597">
    <property type="term" value="C:periplasmic space"/>
    <property type="evidence" value="ECO:0007669"/>
    <property type="project" value="TreeGrafter"/>
</dbReference>
<organism evidence="7 8">
    <name type="scientific">Pseudoalteromonas xiamenensis</name>
    <dbReference type="NCBI Taxonomy" id="882626"/>
    <lineage>
        <taxon>Bacteria</taxon>
        <taxon>Pseudomonadati</taxon>
        <taxon>Pseudomonadota</taxon>
        <taxon>Gammaproteobacteria</taxon>
        <taxon>Alteromonadales</taxon>
        <taxon>Pseudoalteromonadaceae</taxon>
        <taxon>Pseudoalteromonas</taxon>
    </lineage>
</organism>
<dbReference type="InterPro" id="IPR036034">
    <property type="entry name" value="PDZ_sf"/>
</dbReference>
<dbReference type="InterPro" id="IPR043504">
    <property type="entry name" value="Peptidase_S1_PA_chymotrypsin"/>
</dbReference>
<evidence type="ECO:0000256" key="5">
    <source>
        <dbReference type="SAM" id="Phobius"/>
    </source>
</evidence>
<keyword evidence="2" id="KW-0645">Protease</keyword>
<dbReference type="Proteomes" id="UP000664904">
    <property type="component" value="Chromosome"/>
</dbReference>
<evidence type="ECO:0000256" key="3">
    <source>
        <dbReference type="ARBA" id="ARBA00022801"/>
    </source>
</evidence>
<dbReference type="RefSeq" id="WP_208844266.1">
    <property type="nucleotide sequence ID" value="NZ_CP072133.1"/>
</dbReference>
<dbReference type="GO" id="GO:0004252">
    <property type="term" value="F:serine-type endopeptidase activity"/>
    <property type="evidence" value="ECO:0007669"/>
    <property type="project" value="InterPro"/>
</dbReference>
<dbReference type="SUPFAM" id="SSF50156">
    <property type="entry name" value="PDZ domain-like"/>
    <property type="match status" value="1"/>
</dbReference>
<dbReference type="GO" id="GO:0006515">
    <property type="term" value="P:protein quality control for misfolded or incompletely synthesized proteins"/>
    <property type="evidence" value="ECO:0007669"/>
    <property type="project" value="TreeGrafter"/>
</dbReference>
<evidence type="ECO:0000313" key="8">
    <source>
        <dbReference type="Proteomes" id="UP000664904"/>
    </source>
</evidence>
<dbReference type="Gene3D" id="2.40.10.10">
    <property type="entry name" value="Trypsin-like serine proteases"/>
    <property type="match status" value="2"/>
</dbReference>
<evidence type="ECO:0000259" key="6">
    <source>
        <dbReference type="SMART" id="SM00228"/>
    </source>
</evidence>
<keyword evidence="8" id="KW-1185">Reference proteome</keyword>
<evidence type="ECO:0000313" key="7">
    <source>
        <dbReference type="EMBL" id="QTH72642.1"/>
    </source>
</evidence>
<dbReference type="InterPro" id="IPR001940">
    <property type="entry name" value="Peptidase_S1C"/>
</dbReference>
<keyword evidence="5" id="KW-0472">Membrane</keyword>
<sequence length="360" mass="39007">MLKFLKFLVPPLFFGLAIAFIIILAVPEMRSSILPNLSIAAKIKAGHMSFADGVKKAAPAVVTIFSEGDVTEPRYKRQNKVQELGSGVIMTSDGYILTNYHVVNNADQIVVILTDGRTFTDAQLIGFDPITDLALLKIDAKHLPVIPKDDDFIPEVGDVVLAIGNPLNIGQTITQGIVSATGKQTLTDSPYNSLLQMDAAVNMGNSGGALVNSNGILVGITSAQFRARYNIDIQGISFAVPYALAKEVMAKLIKDGRVIRGYLGFTGKPVDQYGIEITDRYTPVFGILINNLDPLGPAWQAGMKDNDIIVKMAGKSVTTPQDALHLIGNTRPGTKLTFEIYRDGEYKEVEVEVAELETRI</sequence>
<feature type="domain" description="PDZ" evidence="6">
    <location>
        <begin position="271"/>
        <end position="344"/>
    </location>
</feature>
<gene>
    <name evidence="7" type="ORF">J5O05_07600</name>
</gene>
<evidence type="ECO:0000256" key="1">
    <source>
        <dbReference type="ARBA" id="ARBA00010541"/>
    </source>
</evidence>
<dbReference type="SUPFAM" id="SSF50494">
    <property type="entry name" value="Trypsin-like serine proteases"/>
    <property type="match status" value="1"/>
</dbReference>
<dbReference type="AlphaFoldDB" id="A0A975HM63"/>
<reference evidence="7" key="1">
    <citation type="submission" date="2021-03" db="EMBL/GenBank/DDBJ databases">
        <title>Complete Genome of Pseudoalteromonas xiamenensis STKMTI.2, a new potential marine bacterium producing anti-Vibrio compounds.</title>
        <authorList>
            <person name="Handayani D.P."/>
            <person name="Isnansetyo A."/>
            <person name="Istiqomah I."/>
            <person name="Jumina J."/>
        </authorList>
    </citation>
    <scope>NUCLEOTIDE SEQUENCE</scope>
    <source>
        <strain evidence="7">STKMTI.2</strain>
    </source>
</reference>
<keyword evidence="5" id="KW-0812">Transmembrane</keyword>
<dbReference type="PRINTS" id="PR00834">
    <property type="entry name" value="PROTEASES2C"/>
</dbReference>
<proteinExistence type="inferred from homology"/>
<name>A0A975HM63_9GAMM</name>
<keyword evidence="4" id="KW-0720">Serine protease</keyword>
<dbReference type="PANTHER" id="PTHR22939">
    <property type="entry name" value="SERINE PROTEASE FAMILY S1C HTRA-RELATED"/>
    <property type="match status" value="1"/>
</dbReference>
<feature type="transmembrane region" description="Helical" evidence="5">
    <location>
        <begin position="7"/>
        <end position="26"/>
    </location>
</feature>